<evidence type="ECO:0000313" key="1">
    <source>
        <dbReference type="EMBL" id="GHH26806.1"/>
    </source>
</evidence>
<keyword evidence="2" id="KW-1185">Reference proteome</keyword>
<accession>A0ABQ3LUY7</accession>
<evidence type="ECO:0000313" key="2">
    <source>
        <dbReference type="Proteomes" id="UP000652430"/>
    </source>
</evidence>
<name>A0ABQ3LUY7_9SPHN</name>
<reference evidence="2" key="1">
    <citation type="journal article" date="2019" name="Int. J. Syst. Evol. Microbiol.">
        <title>The Global Catalogue of Microorganisms (GCM) 10K type strain sequencing project: providing services to taxonomists for standard genome sequencing and annotation.</title>
        <authorList>
            <consortium name="The Broad Institute Genomics Platform"/>
            <consortium name="The Broad Institute Genome Sequencing Center for Infectious Disease"/>
            <person name="Wu L."/>
            <person name="Ma J."/>
        </authorList>
    </citation>
    <scope>NUCLEOTIDE SEQUENCE [LARGE SCALE GENOMIC DNA]</scope>
    <source>
        <strain evidence="2">CGMCC 1.8957</strain>
    </source>
</reference>
<dbReference type="Proteomes" id="UP000652430">
    <property type="component" value="Unassembled WGS sequence"/>
</dbReference>
<protein>
    <submittedName>
        <fullName evidence="1">Uncharacterized protein</fullName>
    </submittedName>
</protein>
<dbReference type="EMBL" id="BNAQ01000019">
    <property type="protein sequence ID" value="GHH26806.1"/>
    <property type="molecule type" value="Genomic_DNA"/>
</dbReference>
<proteinExistence type="predicted"/>
<comment type="caution">
    <text evidence="1">The sequence shown here is derived from an EMBL/GenBank/DDBJ whole genome shotgun (WGS) entry which is preliminary data.</text>
</comment>
<gene>
    <name evidence="1" type="ORF">GCM10008023_41850</name>
</gene>
<organism evidence="1 2">
    <name type="scientific">Sphingomonas glacialis</name>
    <dbReference type="NCBI Taxonomy" id="658225"/>
    <lineage>
        <taxon>Bacteria</taxon>
        <taxon>Pseudomonadati</taxon>
        <taxon>Pseudomonadota</taxon>
        <taxon>Alphaproteobacteria</taxon>
        <taxon>Sphingomonadales</taxon>
        <taxon>Sphingomonadaceae</taxon>
        <taxon>Sphingomonas</taxon>
    </lineage>
</organism>
<sequence>MLTTKLKWRANRGARALKTISEIEASIRALHDEDLLDLHDIFAESANSALGRLAAHEMARRNLTA</sequence>